<gene>
    <name evidence="1" type="ORF">K458DRAFT_30503</name>
</gene>
<reference evidence="1" key="1">
    <citation type="journal article" date="2020" name="Stud. Mycol.">
        <title>101 Dothideomycetes genomes: a test case for predicting lifestyles and emergence of pathogens.</title>
        <authorList>
            <person name="Haridas S."/>
            <person name="Albert R."/>
            <person name="Binder M."/>
            <person name="Bloem J."/>
            <person name="Labutti K."/>
            <person name="Salamov A."/>
            <person name="Andreopoulos B."/>
            <person name="Baker S."/>
            <person name="Barry K."/>
            <person name="Bills G."/>
            <person name="Bluhm B."/>
            <person name="Cannon C."/>
            <person name="Castanera R."/>
            <person name="Culley D."/>
            <person name="Daum C."/>
            <person name="Ezra D."/>
            <person name="Gonzalez J."/>
            <person name="Henrissat B."/>
            <person name="Kuo A."/>
            <person name="Liang C."/>
            <person name="Lipzen A."/>
            <person name="Lutzoni F."/>
            <person name="Magnuson J."/>
            <person name="Mondo S."/>
            <person name="Nolan M."/>
            <person name="Ohm R."/>
            <person name="Pangilinan J."/>
            <person name="Park H.-J."/>
            <person name="Ramirez L."/>
            <person name="Alfaro M."/>
            <person name="Sun H."/>
            <person name="Tritt A."/>
            <person name="Yoshinaga Y."/>
            <person name="Zwiers L.-H."/>
            <person name="Turgeon B."/>
            <person name="Goodwin S."/>
            <person name="Spatafora J."/>
            <person name="Crous P."/>
            <person name="Grigoriev I."/>
        </authorList>
    </citation>
    <scope>NUCLEOTIDE SEQUENCE</scope>
    <source>
        <strain evidence="1">CBS 122367</strain>
    </source>
</reference>
<organism evidence="1 2">
    <name type="scientific">Lentithecium fluviatile CBS 122367</name>
    <dbReference type="NCBI Taxonomy" id="1168545"/>
    <lineage>
        <taxon>Eukaryota</taxon>
        <taxon>Fungi</taxon>
        <taxon>Dikarya</taxon>
        <taxon>Ascomycota</taxon>
        <taxon>Pezizomycotina</taxon>
        <taxon>Dothideomycetes</taxon>
        <taxon>Pleosporomycetidae</taxon>
        <taxon>Pleosporales</taxon>
        <taxon>Massarineae</taxon>
        <taxon>Lentitheciaceae</taxon>
        <taxon>Lentithecium</taxon>
    </lineage>
</organism>
<name>A0A6G1J1F7_9PLEO</name>
<keyword evidence="2" id="KW-1185">Reference proteome</keyword>
<protein>
    <submittedName>
        <fullName evidence="1">Uncharacterized protein</fullName>
    </submittedName>
</protein>
<accession>A0A6G1J1F7</accession>
<evidence type="ECO:0000313" key="2">
    <source>
        <dbReference type="Proteomes" id="UP000799291"/>
    </source>
</evidence>
<sequence length="94" mass="9814">MSAACSEPASIGGTHALVVVACSCISPFCCVTRKAGQWVLRLAVRAVCLIGSKRFVIGRLDVTPPVAVDWLAVDIAVDAGKNDRLSDESNVSAK</sequence>
<dbReference type="EMBL" id="MU005581">
    <property type="protein sequence ID" value="KAF2684347.1"/>
    <property type="molecule type" value="Genomic_DNA"/>
</dbReference>
<proteinExistence type="predicted"/>
<dbReference type="AlphaFoldDB" id="A0A6G1J1F7"/>
<dbReference type="Proteomes" id="UP000799291">
    <property type="component" value="Unassembled WGS sequence"/>
</dbReference>
<evidence type="ECO:0000313" key="1">
    <source>
        <dbReference type="EMBL" id="KAF2684347.1"/>
    </source>
</evidence>